<accession>A0A0D2WL48</accession>
<dbReference type="InterPro" id="IPR036259">
    <property type="entry name" value="MFS_trans_sf"/>
</dbReference>
<dbReference type="FunCoup" id="A0A0D2WL48">
    <property type="interactions" value="269"/>
</dbReference>
<dbReference type="Pfam" id="PF07690">
    <property type="entry name" value="MFS_1"/>
    <property type="match status" value="1"/>
</dbReference>
<name>A0A0D2WL48_CAPO3</name>
<feature type="transmembrane region" description="Helical" evidence="5">
    <location>
        <begin position="158"/>
        <end position="179"/>
    </location>
</feature>
<gene>
    <name evidence="7" type="ORF">CAOG_001813</name>
</gene>
<dbReference type="SUPFAM" id="SSF103473">
    <property type="entry name" value="MFS general substrate transporter"/>
    <property type="match status" value="1"/>
</dbReference>
<keyword evidence="8" id="KW-1185">Reference proteome</keyword>
<dbReference type="GO" id="GO:0016020">
    <property type="term" value="C:membrane"/>
    <property type="evidence" value="ECO:0007669"/>
    <property type="project" value="UniProtKB-SubCell"/>
</dbReference>
<evidence type="ECO:0000256" key="2">
    <source>
        <dbReference type="ARBA" id="ARBA00022692"/>
    </source>
</evidence>
<keyword evidence="3 5" id="KW-1133">Transmembrane helix</keyword>
<dbReference type="AlphaFoldDB" id="A0A0D2WL48"/>
<dbReference type="OrthoDB" id="2985014at2759"/>
<dbReference type="InterPro" id="IPR020846">
    <property type="entry name" value="MFS_dom"/>
</dbReference>
<keyword evidence="4 5" id="KW-0472">Membrane</keyword>
<dbReference type="InterPro" id="IPR011701">
    <property type="entry name" value="MFS"/>
</dbReference>
<feature type="transmembrane region" description="Helical" evidence="5">
    <location>
        <begin position="69"/>
        <end position="87"/>
    </location>
</feature>
<organism evidence="7 8">
    <name type="scientific">Capsaspora owczarzaki (strain ATCC 30864)</name>
    <dbReference type="NCBI Taxonomy" id="595528"/>
    <lineage>
        <taxon>Eukaryota</taxon>
        <taxon>Filasterea</taxon>
        <taxon>Capsaspora</taxon>
    </lineage>
</organism>
<feature type="transmembrane region" description="Helical" evidence="5">
    <location>
        <begin position="423"/>
        <end position="444"/>
    </location>
</feature>
<dbReference type="InParanoid" id="A0A0D2WL48"/>
<evidence type="ECO:0000256" key="1">
    <source>
        <dbReference type="ARBA" id="ARBA00004141"/>
    </source>
</evidence>
<comment type="subcellular location">
    <subcellularLocation>
        <location evidence="1">Membrane</location>
        <topology evidence="1">Multi-pass membrane protein</topology>
    </subcellularLocation>
</comment>
<dbReference type="eggNOG" id="KOG2532">
    <property type="taxonomic scope" value="Eukaryota"/>
</dbReference>
<feature type="transmembrane region" description="Helical" evidence="5">
    <location>
        <begin position="392"/>
        <end position="417"/>
    </location>
</feature>
<feature type="transmembrane region" description="Helical" evidence="5">
    <location>
        <begin position="361"/>
        <end position="380"/>
    </location>
</feature>
<dbReference type="PROSITE" id="PS50850">
    <property type="entry name" value="MFS"/>
    <property type="match status" value="1"/>
</dbReference>
<evidence type="ECO:0000256" key="4">
    <source>
        <dbReference type="ARBA" id="ARBA00023136"/>
    </source>
</evidence>
<sequence length="451" mass="47559">MRVALALCIGGACLYASRSIMSLAMVPMHDELGWDKSVSGVVLSSFFAGYTLTQAVGGTLADRYGGVRVLGLAALFWLLTTVAIPVVAPYGTLAVVVTRFLTGCFQGFHYPSMMRILSHDVAAAEREAATSIACSGAYIGTLVCGTLGTLMIDKLSWQIAFYLVGGIGLLWRGLIWQAVTDSPIKPSHSTLDLGASNNPSADLSIAVTSHGANADHVVALPASALSSGQASSTKQTFVYQAFAFPATWVMLLAHMCCGAFTFVLVTWLPTYFSDLKAAAATKAHRHASSNSPVHHSLSVVDNALPWACVFLCTLASGRVAQYLLHRHWDLTRVRKTMQGISLVGPAVCLLALCHVESPSMALILMCLVLGCGGFSTSGTMSNPQDIAPAHAGALFGIINSLSAFSGVVFVTLTGHLLETTGQWSSIFFPLAVFCMLGAIGYSALGTARRLI</sequence>
<feature type="domain" description="Major facilitator superfamily (MFS) profile" evidence="6">
    <location>
        <begin position="3"/>
        <end position="449"/>
    </location>
</feature>
<protein>
    <recommendedName>
        <fullName evidence="6">Major facilitator superfamily (MFS) profile domain-containing protein</fullName>
    </recommendedName>
</protein>
<dbReference type="Proteomes" id="UP000008743">
    <property type="component" value="Unassembled WGS sequence"/>
</dbReference>
<feature type="transmembrane region" description="Helical" evidence="5">
    <location>
        <begin position="132"/>
        <end position="152"/>
    </location>
</feature>
<reference evidence="8" key="1">
    <citation type="submission" date="2011-02" db="EMBL/GenBank/DDBJ databases">
        <title>The Genome Sequence of Capsaspora owczarzaki ATCC 30864.</title>
        <authorList>
            <person name="Russ C."/>
            <person name="Cuomo C."/>
            <person name="Burger G."/>
            <person name="Gray M.W."/>
            <person name="Holland P.W.H."/>
            <person name="King N."/>
            <person name="Lang F.B.F."/>
            <person name="Roger A.J."/>
            <person name="Ruiz-Trillo I."/>
            <person name="Young S.K."/>
            <person name="Zeng Q."/>
            <person name="Gargeya S."/>
            <person name="Alvarado L."/>
            <person name="Berlin A."/>
            <person name="Chapman S.B."/>
            <person name="Chen Z."/>
            <person name="Freedman E."/>
            <person name="Gellesch M."/>
            <person name="Goldberg J."/>
            <person name="Griggs A."/>
            <person name="Gujja S."/>
            <person name="Heilman E."/>
            <person name="Heiman D."/>
            <person name="Howarth C."/>
            <person name="Mehta T."/>
            <person name="Neiman D."/>
            <person name="Pearson M."/>
            <person name="Roberts A."/>
            <person name="Saif S."/>
            <person name="Shea T."/>
            <person name="Shenoy N."/>
            <person name="Sisk P."/>
            <person name="Stolte C."/>
            <person name="Sykes S."/>
            <person name="White J."/>
            <person name="Yandava C."/>
            <person name="Haas B."/>
            <person name="Nusbaum C."/>
            <person name="Birren B."/>
        </authorList>
    </citation>
    <scope>NUCLEOTIDE SEQUENCE</scope>
    <source>
        <strain evidence="8">ATCC 30864</strain>
    </source>
</reference>
<dbReference type="InterPro" id="IPR050382">
    <property type="entry name" value="MFS_Na/Anion_cotransporter"/>
</dbReference>
<keyword evidence="2 5" id="KW-0812">Transmembrane</keyword>
<dbReference type="RefSeq" id="XP_004364681.2">
    <property type="nucleotide sequence ID" value="XM_004364624.2"/>
</dbReference>
<evidence type="ECO:0000256" key="3">
    <source>
        <dbReference type="ARBA" id="ARBA00022989"/>
    </source>
</evidence>
<feature type="transmembrane region" description="Helical" evidence="5">
    <location>
        <begin position="242"/>
        <end position="268"/>
    </location>
</feature>
<evidence type="ECO:0000313" key="7">
    <source>
        <dbReference type="EMBL" id="KJE90503.1"/>
    </source>
</evidence>
<evidence type="ECO:0000256" key="5">
    <source>
        <dbReference type="SAM" id="Phobius"/>
    </source>
</evidence>
<evidence type="ECO:0000313" key="8">
    <source>
        <dbReference type="Proteomes" id="UP000008743"/>
    </source>
</evidence>
<dbReference type="GO" id="GO:0015867">
    <property type="term" value="P:ATP transport"/>
    <property type="evidence" value="ECO:0007669"/>
    <property type="project" value="TreeGrafter"/>
</dbReference>
<feature type="transmembrane region" description="Helical" evidence="5">
    <location>
        <begin position="336"/>
        <end position="355"/>
    </location>
</feature>
<dbReference type="Gene3D" id="1.20.1250.20">
    <property type="entry name" value="MFS general substrate transporter like domains"/>
    <property type="match status" value="2"/>
</dbReference>
<proteinExistence type="predicted"/>
<dbReference type="GO" id="GO:0022857">
    <property type="term" value="F:transmembrane transporter activity"/>
    <property type="evidence" value="ECO:0007669"/>
    <property type="project" value="InterPro"/>
</dbReference>
<feature type="transmembrane region" description="Helical" evidence="5">
    <location>
        <begin position="38"/>
        <end position="57"/>
    </location>
</feature>
<dbReference type="PANTHER" id="PTHR11662">
    <property type="entry name" value="SOLUTE CARRIER FAMILY 17"/>
    <property type="match status" value="1"/>
</dbReference>
<dbReference type="PANTHER" id="PTHR11662:SF279">
    <property type="entry name" value="VOLTAGE-GATED PURINE NUCLEOTIDE UNIPORTER SLC17A9"/>
    <property type="match status" value="1"/>
</dbReference>
<dbReference type="EMBL" id="KE346361">
    <property type="protein sequence ID" value="KJE90503.1"/>
    <property type="molecule type" value="Genomic_DNA"/>
</dbReference>
<dbReference type="STRING" id="595528.A0A0D2WL48"/>
<feature type="transmembrane region" description="Helical" evidence="5">
    <location>
        <begin position="303"/>
        <end position="324"/>
    </location>
</feature>
<evidence type="ECO:0000259" key="6">
    <source>
        <dbReference type="PROSITE" id="PS50850"/>
    </source>
</evidence>
<dbReference type="PhylomeDB" id="A0A0D2WL48"/>